<dbReference type="PRINTS" id="PR00420">
    <property type="entry name" value="RNGMNOXGNASE"/>
</dbReference>
<dbReference type="GO" id="GO:0004497">
    <property type="term" value="F:monooxygenase activity"/>
    <property type="evidence" value="ECO:0007669"/>
    <property type="project" value="UniProtKB-KW"/>
</dbReference>
<dbReference type="PANTHER" id="PTHR13789:SF318">
    <property type="entry name" value="GERANYLGERANYL DIPHOSPHATE REDUCTASE"/>
    <property type="match status" value="1"/>
</dbReference>
<dbReference type="OrthoDB" id="4230779at2"/>
<dbReference type="PANTHER" id="PTHR13789">
    <property type="entry name" value="MONOOXYGENASE"/>
    <property type="match status" value="1"/>
</dbReference>
<dbReference type="EMBL" id="QKQS01000001">
    <property type="protein sequence ID" value="PZA13931.1"/>
    <property type="molecule type" value="Genomic_DNA"/>
</dbReference>
<organism evidence="7 8">
    <name type="scientific">Rhodopseudomonas palustris</name>
    <dbReference type="NCBI Taxonomy" id="1076"/>
    <lineage>
        <taxon>Bacteria</taxon>
        <taxon>Pseudomonadati</taxon>
        <taxon>Pseudomonadota</taxon>
        <taxon>Alphaproteobacteria</taxon>
        <taxon>Hyphomicrobiales</taxon>
        <taxon>Nitrobacteraceae</taxon>
        <taxon>Rhodopseudomonas</taxon>
    </lineage>
</organism>
<dbReference type="SUPFAM" id="SSF51905">
    <property type="entry name" value="FAD/NAD(P)-binding domain"/>
    <property type="match status" value="1"/>
</dbReference>
<dbReference type="AlphaFoldDB" id="A0A323UNJ5"/>
<dbReference type="Proteomes" id="UP000248134">
    <property type="component" value="Unassembled WGS sequence"/>
</dbReference>
<evidence type="ECO:0000256" key="1">
    <source>
        <dbReference type="ARBA" id="ARBA00001974"/>
    </source>
</evidence>
<feature type="domain" description="FAD-binding" evidence="6">
    <location>
        <begin position="7"/>
        <end position="353"/>
    </location>
</feature>
<name>A0A323UNJ5_RHOPL</name>
<dbReference type="InterPro" id="IPR036188">
    <property type="entry name" value="FAD/NAD-bd_sf"/>
</dbReference>
<dbReference type="GO" id="GO:0071949">
    <property type="term" value="F:FAD binding"/>
    <property type="evidence" value="ECO:0007669"/>
    <property type="project" value="InterPro"/>
</dbReference>
<keyword evidence="2" id="KW-0285">Flavoprotein</keyword>
<evidence type="ECO:0000259" key="6">
    <source>
        <dbReference type="Pfam" id="PF01494"/>
    </source>
</evidence>
<keyword evidence="3" id="KW-0274">FAD</keyword>
<reference evidence="7 8" key="1">
    <citation type="submission" date="2018-06" db="EMBL/GenBank/DDBJ databases">
        <title>Draft Whole-Genome Sequence of the purple photosynthetic bacterium Rhodospeudomonas palustris XCP.</title>
        <authorList>
            <person name="Rayyan A."/>
            <person name="Meyer T.E."/>
            <person name="Kyndt J.A."/>
        </authorList>
    </citation>
    <scope>NUCLEOTIDE SEQUENCE [LARGE SCALE GENOMIC DNA]</scope>
    <source>
        <strain evidence="7 8">XCP</strain>
    </source>
</reference>
<protein>
    <submittedName>
        <fullName evidence="7">Monooxygenase</fullName>
    </submittedName>
</protein>
<keyword evidence="4" id="KW-0560">Oxidoreductase</keyword>
<comment type="caution">
    <text evidence="7">The sequence shown here is derived from an EMBL/GenBank/DDBJ whole genome shotgun (WGS) entry which is preliminary data.</text>
</comment>
<dbReference type="InterPro" id="IPR002938">
    <property type="entry name" value="FAD-bd"/>
</dbReference>
<gene>
    <name evidence="7" type="ORF">DNX69_00415</name>
</gene>
<evidence type="ECO:0000256" key="5">
    <source>
        <dbReference type="ARBA" id="ARBA00023033"/>
    </source>
</evidence>
<keyword evidence="5 7" id="KW-0503">Monooxygenase</keyword>
<sequence>MAASRTIIVAGAGIGGLTAALALAAKGFRVTVLERTGRLDEVGAGLQLSPNASRILVELGLRSRLEACAVVPDAVTAINARSGRSIVRMRIADVATRAGAPYWVVHRADLQAALAAQVAAHPAIDLRLGCAVDDVAPDADGVTVSAGGAQERALAVIGADGIWSAVRGRVFPQIAPRFSGLIAWRGTLPAEAMPDGGMLRGVQLWLGPDAHLVVYPISGGRRINLVAVVDGSWNQRGWSARGEPTEIIARFAHWAGAAQALIGAVENWTRWALFAMPDGGAWNQGPVALLGDASHGMLPFAAQGAGMAIEDAAVLAAGLAARHGEGRGAAAEVAATLQRYAALRQPRVRQVQRLARQNGTIYHLPGAAALARDVAMRALGPNRLLARQGWIYDWRP</sequence>
<dbReference type="SUPFAM" id="SSF54373">
    <property type="entry name" value="FAD-linked reductases, C-terminal domain"/>
    <property type="match status" value="1"/>
</dbReference>
<evidence type="ECO:0000313" key="7">
    <source>
        <dbReference type="EMBL" id="PZA13931.1"/>
    </source>
</evidence>
<proteinExistence type="predicted"/>
<dbReference type="InterPro" id="IPR050493">
    <property type="entry name" value="FAD-dep_Monooxygenase_BioMet"/>
</dbReference>
<comment type="cofactor">
    <cofactor evidence="1">
        <name>FAD</name>
        <dbReference type="ChEBI" id="CHEBI:57692"/>
    </cofactor>
</comment>
<evidence type="ECO:0000256" key="4">
    <source>
        <dbReference type="ARBA" id="ARBA00023002"/>
    </source>
</evidence>
<evidence type="ECO:0000313" key="8">
    <source>
        <dbReference type="Proteomes" id="UP000248134"/>
    </source>
</evidence>
<evidence type="ECO:0000256" key="3">
    <source>
        <dbReference type="ARBA" id="ARBA00022827"/>
    </source>
</evidence>
<dbReference type="Pfam" id="PF01494">
    <property type="entry name" value="FAD_binding_3"/>
    <property type="match status" value="1"/>
</dbReference>
<accession>A0A323UNJ5</accession>
<dbReference type="RefSeq" id="WP_110783923.1">
    <property type="nucleotide sequence ID" value="NZ_QKQS01000001.1"/>
</dbReference>
<dbReference type="Gene3D" id="3.50.50.60">
    <property type="entry name" value="FAD/NAD(P)-binding domain"/>
    <property type="match status" value="1"/>
</dbReference>
<evidence type="ECO:0000256" key="2">
    <source>
        <dbReference type="ARBA" id="ARBA00022630"/>
    </source>
</evidence>